<feature type="chain" id="PRO_5013042235" evidence="1">
    <location>
        <begin position="19"/>
        <end position="138"/>
    </location>
</feature>
<protein>
    <submittedName>
        <fullName evidence="3">Rhodanese-related sulfurtransferase</fullName>
    </submittedName>
</protein>
<keyword evidence="3" id="KW-0808">Transferase</keyword>
<dbReference type="EMBL" id="FQXT01000003">
    <property type="protein sequence ID" value="SHI06704.1"/>
    <property type="molecule type" value="Genomic_DNA"/>
</dbReference>
<evidence type="ECO:0000313" key="4">
    <source>
        <dbReference type="Proteomes" id="UP000184240"/>
    </source>
</evidence>
<dbReference type="PANTHER" id="PTHR43031">
    <property type="entry name" value="FAD-DEPENDENT OXIDOREDUCTASE"/>
    <property type="match status" value="1"/>
</dbReference>
<name>A0A1M5Y4G8_9FLAO</name>
<evidence type="ECO:0000259" key="2">
    <source>
        <dbReference type="PROSITE" id="PS50206"/>
    </source>
</evidence>
<dbReference type="InterPro" id="IPR001763">
    <property type="entry name" value="Rhodanese-like_dom"/>
</dbReference>
<evidence type="ECO:0000313" key="3">
    <source>
        <dbReference type="EMBL" id="SHI06704.1"/>
    </source>
</evidence>
<dbReference type="PROSITE" id="PS50206">
    <property type="entry name" value="RHODANESE_3"/>
    <property type="match status" value="1"/>
</dbReference>
<dbReference type="Pfam" id="PF00581">
    <property type="entry name" value="Rhodanese"/>
    <property type="match status" value="1"/>
</dbReference>
<dbReference type="RefSeq" id="WP_128755674.1">
    <property type="nucleotide sequence ID" value="NZ_FQXT01000003.1"/>
</dbReference>
<feature type="domain" description="Rhodanese" evidence="2">
    <location>
        <begin position="42"/>
        <end position="133"/>
    </location>
</feature>
<reference evidence="4" key="1">
    <citation type="submission" date="2016-11" db="EMBL/GenBank/DDBJ databases">
        <authorList>
            <person name="Varghese N."/>
            <person name="Submissions S."/>
        </authorList>
    </citation>
    <scope>NUCLEOTIDE SEQUENCE [LARGE SCALE GENOMIC DNA]</scope>
    <source>
        <strain evidence="4">DSM 19859</strain>
    </source>
</reference>
<dbReference type="PANTHER" id="PTHR43031:SF1">
    <property type="entry name" value="PYRIDINE NUCLEOTIDE-DISULPHIDE OXIDOREDUCTASE"/>
    <property type="match status" value="1"/>
</dbReference>
<feature type="signal peptide" evidence="1">
    <location>
        <begin position="1"/>
        <end position="18"/>
    </location>
</feature>
<gene>
    <name evidence="3" type="ORF">SAMN04487999_1913</name>
</gene>
<dbReference type="InterPro" id="IPR036873">
    <property type="entry name" value="Rhodanese-like_dom_sf"/>
</dbReference>
<dbReference type="SUPFAM" id="SSF52821">
    <property type="entry name" value="Rhodanese/Cell cycle control phosphatase"/>
    <property type="match status" value="1"/>
</dbReference>
<dbReference type="CDD" id="cd00158">
    <property type="entry name" value="RHOD"/>
    <property type="match status" value="1"/>
</dbReference>
<evidence type="ECO:0000256" key="1">
    <source>
        <dbReference type="SAM" id="SignalP"/>
    </source>
</evidence>
<sequence length="138" mass="15731">MRTILFLSMFLMSLGVFAQESNHVILSKELFEASIQTNSENLKRDIQLVDVRRPEEFEAGKIEGAVNMNVLEPETFKEQIETLDKSKPVYIYCRSGNRSGKAAMLMQELGFKAIYDLEGGYLNWTSSSETKATEKNHQ</sequence>
<dbReference type="GO" id="GO:0016740">
    <property type="term" value="F:transferase activity"/>
    <property type="evidence" value="ECO:0007669"/>
    <property type="project" value="UniProtKB-KW"/>
</dbReference>
<organism evidence="3 4">
    <name type="scientific">Leeuwenhoekiella palythoae</name>
    <dbReference type="NCBI Taxonomy" id="573501"/>
    <lineage>
        <taxon>Bacteria</taxon>
        <taxon>Pseudomonadati</taxon>
        <taxon>Bacteroidota</taxon>
        <taxon>Flavobacteriia</taxon>
        <taxon>Flavobacteriales</taxon>
        <taxon>Flavobacteriaceae</taxon>
        <taxon>Leeuwenhoekiella</taxon>
    </lineage>
</organism>
<dbReference type="OrthoDB" id="9808735at2"/>
<dbReference type="InterPro" id="IPR050229">
    <property type="entry name" value="GlpE_sulfurtransferase"/>
</dbReference>
<dbReference type="STRING" id="573501.SAMN04487999_1913"/>
<dbReference type="Proteomes" id="UP000184240">
    <property type="component" value="Unassembled WGS sequence"/>
</dbReference>
<dbReference type="Gene3D" id="3.40.250.10">
    <property type="entry name" value="Rhodanese-like domain"/>
    <property type="match status" value="1"/>
</dbReference>
<dbReference type="AlphaFoldDB" id="A0A1M5Y4G8"/>
<dbReference type="SMART" id="SM00450">
    <property type="entry name" value="RHOD"/>
    <property type="match status" value="1"/>
</dbReference>
<accession>A0A1M5Y4G8</accession>
<proteinExistence type="predicted"/>
<keyword evidence="1" id="KW-0732">Signal</keyword>